<reference evidence="1 2" key="1">
    <citation type="submission" date="2017-06" db="EMBL/GenBank/DDBJ databases">
        <authorList>
            <person name="Kim H.J."/>
            <person name="Triplett B.A."/>
        </authorList>
    </citation>
    <scope>NUCLEOTIDE SEQUENCE [LARGE SCALE GENOMIC DNA]</scope>
    <source>
        <strain evidence="1 2">DSM 25597</strain>
    </source>
</reference>
<sequence>MNNRLTNITTEYRKFSKGQYVEHTQFNEFLDYFEDQDRLSKTLLRGVGIACGFEHQLTYTNSINSRRVRAVNGVEISQGIGVTTDGDLITLSDIIQVSDELGVSDLKSIDLKSKRYSFSKPYDNSKVNYPPFYYDDGNQIPLWELSETNNSAGEFEPVNATDEAILNVLYLLVYIESYEKEVRPCRGVDCDNHGLEQVQNVKILYTTLAGIRNIVEKGDTLYPHPLNTSIPELKLRRALVDTDFDSISDFKNAYSKIALDEGLLNKMSQGIATITSHFNLENNFDVASVTSKLETAIAIDNDGATGFQYAYDFIKDLVDTYTEIKTLLPKSFTSCFPNFNAFPKHIMIGKAVDNTPDNYKHRFYNSPVLDDEEIEAKVKVLIQRFNELVDNFGLPVVTKKELEINITPSRKSGLLETKAIPFYYDIDETFLKRWSFDKTRHRIADRNLTYNNLNPLLSNDLSISDAINFNLEKNTFYRIEGHQSQPYQTVTGVLNLKKDAAQLSFDIMALSLEELSNNKDLSKAYFKEYVEKHPGIEHIAGVEPGGTFVVVYESETNPGVIADFALPYLCCGPKVDVSLSLPVDEICSGSKAIPFTVSPLDGVVDVVNGIRGTGGVIKIGEQYFFDPTLISSVFHNTDIEFSVNGKATGTTIRVVSQPNVLITIEEIIPSENETDVFVTYRIQGLNITDYQYEFDFLGNDNYVSVIPSNGLVTYTFFNFRNTKSLEIPVTKIRVSGNGCSDILEVPIDIQLNPEISEILFPDGNCCAENIIPKVSAVNFSTGNCCVENITPKVNAVNFLPDNCCQEGGITPRVVGVIFPDPACCVTLIS</sequence>
<name>A0A239C7P2_9FLAO</name>
<keyword evidence="2" id="KW-1185">Reference proteome</keyword>
<dbReference type="EMBL" id="FZNY01000007">
    <property type="protein sequence ID" value="SNS15678.1"/>
    <property type="molecule type" value="Genomic_DNA"/>
</dbReference>
<evidence type="ECO:0000313" key="1">
    <source>
        <dbReference type="EMBL" id="SNS15678.1"/>
    </source>
</evidence>
<dbReference type="Proteomes" id="UP000198379">
    <property type="component" value="Unassembled WGS sequence"/>
</dbReference>
<proteinExistence type="predicted"/>
<organism evidence="1 2">
    <name type="scientific">Dokdonia pacifica</name>
    <dbReference type="NCBI Taxonomy" id="1627892"/>
    <lineage>
        <taxon>Bacteria</taxon>
        <taxon>Pseudomonadati</taxon>
        <taxon>Bacteroidota</taxon>
        <taxon>Flavobacteriia</taxon>
        <taxon>Flavobacteriales</taxon>
        <taxon>Flavobacteriaceae</taxon>
        <taxon>Dokdonia</taxon>
    </lineage>
</organism>
<protein>
    <submittedName>
        <fullName evidence="1">Uncharacterized protein</fullName>
    </submittedName>
</protein>
<gene>
    <name evidence="1" type="ORF">SAMN06265376_107149</name>
</gene>
<accession>A0A239C7P2</accession>
<evidence type="ECO:0000313" key="2">
    <source>
        <dbReference type="Proteomes" id="UP000198379"/>
    </source>
</evidence>
<dbReference type="AlphaFoldDB" id="A0A239C7P2"/>